<sequence length="115" mass="12951">MIRDWLRSWVGVWRARWALRFWASRAIVDRDTDDEIVRLFQTADLLDPDTLDRLTTLINQQEAAPTDEWAGIPQELLDGRQEPQIDLQTISAAIDASDGKIVPLRPAGGTAPGKD</sequence>
<protein>
    <submittedName>
        <fullName evidence="1">Uncharacterized protein</fullName>
    </submittedName>
</protein>
<dbReference type="EMBL" id="QYYD01000014">
    <property type="protein sequence ID" value="RJF70880.1"/>
    <property type="molecule type" value="Genomic_DNA"/>
</dbReference>
<dbReference type="AlphaFoldDB" id="A0A418V441"/>
<evidence type="ECO:0000313" key="1">
    <source>
        <dbReference type="EMBL" id="RJF70880.1"/>
    </source>
</evidence>
<name>A0A418V441_RHOPL</name>
<evidence type="ECO:0000313" key="2">
    <source>
        <dbReference type="Proteomes" id="UP000285523"/>
    </source>
</evidence>
<dbReference type="Proteomes" id="UP000285523">
    <property type="component" value="Unassembled WGS sequence"/>
</dbReference>
<accession>A0A418V441</accession>
<gene>
    <name evidence="1" type="ORF">D4Q52_14725</name>
</gene>
<organism evidence="1 2">
    <name type="scientific">Rhodopseudomonas palustris</name>
    <dbReference type="NCBI Taxonomy" id="1076"/>
    <lineage>
        <taxon>Bacteria</taxon>
        <taxon>Pseudomonadati</taxon>
        <taxon>Pseudomonadota</taxon>
        <taxon>Alphaproteobacteria</taxon>
        <taxon>Hyphomicrobiales</taxon>
        <taxon>Nitrobacteraceae</taxon>
        <taxon>Rhodopseudomonas</taxon>
    </lineage>
</organism>
<reference evidence="1 2" key="1">
    <citation type="submission" date="2018-09" db="EMBL/GenBank/DDBJ databases">
        <title>Draft genome sequence of Rhodopseudomonas palustris 2.1.18.</title>
        <authorList>
            <person name="Robertson S.L."/>
            <person name="Meyer T.E."/>
            <person name="Kyndt J.A."/>
        </authorList>
    </citation>
    <scope>NUCLEOTIDE SEQUENCE [LARGE SCALE GENOMIC DNA]</scope>
    <source>
        <strain evidence="1 2">2.1.18</strain>
    </source>
</reference>
<proteinExistence type="predicted"/>
<comment type="caution">
    <text evidence="1">The sequence shown here is derived from an EMBL/GenBank/DDBJ whole genome shotgun (WGS) entry which is preliminary data.</text>
</comment>